<dbReference type="NCBIfam" id="NF033545">
    <property type="entry name" value="transpos_IS630"/>
    <property type="match status" value="1"/>
</dbReference>
<feature type="domain" description="Winged helix-turn helix" evidence="2">
    <location>
        <begin position="71"/>
        <end position="128"/>
    </location>
</feature>
<evidence type="ECO:0000259" key="2">
    <source>
        <dbReference type="Pfam" id="PF13592"/>
    </source>
</evidence>
<reference evidence="4" key="1">
    <citation type="journal article" date="2019" name="Int. J. Syst. Evol. Microbiol.">
        <title>The Global Catalogue of Microorganisms (GCM) 10K type strain sequencing project: providing services to taxonomists for standard genome sequencing and annotation.</title>
        <authorList>
            <consortium name="The Broad Institute Genomics Platform"/>
            <consortium name="The Broad Institute Genome Sequencing Center for Infectious Disease"/>
            <person name="Wu L."/>
            <person name="Ma J."/>
        </authorList>
    </citation>
    <scope>NUCLEOTIDE SEQUENCE [LARGE SCALE GENOMIC DNA]</scope>
    <source>
        <strain evidence="4">NBRC 104970</strain>
    </source>
</reference>
<dbReference type="EMBL" id="BSOZ01000046">
    <property type="protein sequence ID" value="GLS05431.1"/>
    <property type="molecule type" value="Genomic_DNA"/>
</dbReference>
<dbReference type="InterPro" id="IPR025959">
    <property type="entry name" value="Winged_HTH_dom"/>
</dbReference>
<keyword evidence="4" id="KW-1185">Reference proteome</keyword>
<organism evidence="3 4">
    <name type="scientific">Chitiniphilus shinanonensis</name>
    <dbReference type="NCBI Taxonomy" id="553088"/>
    <lineage>
        <taxon>Bacteria</taxon>
        <taxon>Pseudomonadati</taxon>
        <taxon>Pseudomonadota</taxon>
        <taxon>Betaproteobacteria</taxon>
        <taxon>Neisseriales</taxon>
        <taxon>Chitinibacteraceae</taxon>
        <taxon>Chitiniphilus</taxon>
    </lineage>
</organism>
<gene>
    <name evidence="3" type="ORF">GCM10007860_25840</name>
</gene>
<dbReference type="InterPro" id="IPR047655">
    <property type="entry name" value="Transpos_IS630-like"/>
</dbReference>
<evidence type="ECO:0000313" key="3">
    <source>
        <dbReference type="EMBL" id="GLS05431.1"/>
    </source>
</evidence>
<dbReference type="Pfam" id="PF13384">
    <property type="entry name" value="HTH_23"/>
    <property type="match status" value="1"/>
</dbReference>
<proteinExistence type="predicted"/>
<dbReference type="Gene3D" id="3.30.420.10">
    <property type="entry name" value="Ribonuclease H-like superfamily/Ribonuclease H"/>
    <property type="match status" value="1"/>
</dbReference>
<accession>A0ABQ6BVP5</accession>
<dbReference type="InterPro" id="IPR038717">
    <property type="entry name" value="Tc1-like_DDE_dom"/>
</dbReference>
<dbReference type="Pfam" id="PF13358">
    <property type="entry name" value="DDE_3"/>
    <property type="match status" value="1"/>
</dbReference>
<dbReference type="InterPro" id="IPR036397">
    <property type="entry name" value="RNaseH_sf"/>
</dbReference>
<dbReference type="Pfam" id="PF13592">
    <property type="entry name" value="HTH_33"/>
    <property type="match status" value="1"/>
</dbReference>
<dbReference type="PANTHER" id="PTHR46564:SF1">
    <property type="entry name" value="TRANSPOSASE"/>
    <property type="match status" value="1"/>
</dbReference>
<evidence type="ECO:0000259" key="1">
    <source>
        <dbReference type="Pfam" id="PF13358"/>
    </source>
</evidence>
<dbReference type="Proteomes" id="UP001156836">
    <property type="component" value="Unassembled WGS sequence"/>
</dbReference>
<feature type="domain" description="Tc1-like transposase DDE" evidence="1">
    <location>
        <begin position="144"/>
        <end position="285"/>
    </location>
</feature>
<sequence length="316" mass="36132">MPWKTIATVIGVHLSTVMAWARRYAKEGESGLESKTRGRRYWSGRTLSLAQEWHLRSIIVGESPKQLSLPFALWNRRAVMQLIKILFDIEMPICTVGEYLLRWGYTPQRPIKRAQEQNPAQVARWLHDTYPAIVARAKAEGAVIYWGDETAVAEDGHWLRGYAPAGQTPVLAAPSKRHGLSMISAISNQGLVRFEFIDTAMNTDLFIGFMARLMADSEQKVFLILGNLKVHHAKLVTTWLAERQDLIEVFYLPPYSPEINPDEYLNRDFKTELRSSDRAANKRALLQKATAFMERLARTPERVMAYFKHAAVRYAE</sequence>
<comment type="caution">
    <text evidence="3">The sequence shown here is derived from an EMBL/GenBank/DDBJ whole genome shotgun (WGS) entry which is preliminary data.</text>
</comment>
<name>A0ABQ6BVP5_9NEIS</name>
<evidence type="ECO:0008006" key="5">
    <source>
        <dbReference type="Google" id="ProtNLM"/>
    </source>
</evidence>
<evidence type="ECO:0000313" key="4">
    <source>
        <dbReference type="Proteomes" id="UP001156836"/>
    </source>
</evidence>
<dbReference type="PANTHER" id="PTHR46564">
    <property type="entry name" value="TRANSPOSASE"/>
    <property type="match status" value="1"/>
</dbReference>
<protein>
    <recommendedName>
        <fullName evidence="5">Transposase</fullName>
    </recommendedName>
</protein>